<dbReference type="SMART" id="SM00867">
    <property type="entry name" value="YceI"/>
    <property type="match status" value="1"/>
</dbReference>
<dbReference type="Gene3D" id="2.40.128.110">
    <property type="entry name" value="Lipid/polyisoprenoid-binding, YceI-like"/>
    <property type="match status" value="1"/>
</dbReference>
<protein>
    <submittedName>
        <fullName evidence="2">YceI family protein</fullName>
    </submittedName>
</protein>
<gene>
    <name evidence="2" type="ORF">ACFFIP_13680</name>
</gene>
<dbReference type="PANTHER" id="PTHR34406">
    <property type="entry name" value="PROTEIN YCEI"/>
    <property type="match status" value="1"/>
</dbReference>
<dbReference type="PANTHER" id="PTHR34406:SF1">
    <property type="entry name" value="PROTEIN YCEI"/>
    <property type="match status" value="1"/>
</dbReference>
<dbReference type="RefSeq" id="WP_382388222.1">
    <property type="nucleotide sequence ID" value="NZ_JBHLWI010000037.1"/>
</dbReference>
<dbReference type="InterPro" id="IPR036761">
    <property type="entry name" value="TTHA0802/YceI-like_sf"/>
</dbReference>
<dbReference type="EMBL" id="JBHLWI010000037">
    <property type="protein sequence ID" value="MFC0263738.1"/>
    <property type="molecule type" value="Genomic_DNA"/>
</dbReference>
<reference evidence="2 3" key="1">
    <citation type="submission" date="2024-09" db="EMBL/GenBank/DDBJ databases">
        <authorList>
            <person name="Sun Q."/>
            <person name="Mori K."/>
        </authorList>
    </citation>
    <scope>NUCLEOTIDE SEQUENCE [LARGE SCALE GENOMIC DNA]</scope>
    <source>
        <strain evidence="2 3">CCM 7650</strain>
    </source>
</reference>
<comment type="caution">
    <text evidence="2">The sequence shown here is derived from an EMBL/GenBank/DDBJ whole genome shotgun (WGS) entry which is preliminary data.</text>
</comment>
<feature type="domain" description="Lipid/polyisoprenoid-binding YceI-like" evidence="1">
    <location>
        <begin position="27"/>
        <end position="183"/>
    </location>
</feature>
<evidence type="ECO:0000259" key="1">
    <source>
        <dbReference type="SMART" id="SM00867"/>
    </source>
</evidence>
<dbReference type="InterPro" id="IPR007372">
    <property type="entry name" value="Lipid/polyisoprenoid-bd_YceI"/>
</dbReference>
<name>A0ABV6FV34_9BACT</name>
<dbReference type="Pfam" id="PF04264">
    <property type="entry name" value="YceI"/>
    <property type="match status" value="1"/>
</dbReference>
<dbReference type="SUPFAM" id="SSF101874">
    <property type="entry name" value="YceI-like"/>
    <property type="match status" value="1"/>
</dbReference>
<proteinExistence type="predicted"/>
<organism evidence="2 3">
    <name type="scientific">Fontibacter flavus</name>
    <dbReference type="NCBI Taxonomy" id="654838"/>
    <lineage>
        <taxon>Bacteria</taxon>
        <taxon>Pseudomonadati</taxon>
        <taxon>Bacteroidota</taxon>
        <taxon>Cytophagia</taxon>
        <taxon>Cytophagales</taxon>
        <taxon>Cyclobacteriaceae</taxon>
        <taxon>Fontibacter</taxon>
    </lineage>
</organism>
<dbReference type="Proteomes" id="UP001589797">
    <property type="component" value="Unassembled WGS sequence"/>
</dbReference>
<keyword evidence="3" id="KW-1185">Reference proteome</keyword>
<evidence type="ECO:0000313" key="3">
    <source>
        <dbReference type="Proteomes" id="UP001589797"/>
    </source>
</evidence>
<accession>A0ABV6FV34</accession>
<sequence length="188" mass="21005">MKNLMYSLALIFLFVGMASFSLPIEDVLKSQKTHIWFFSSTPLEDITANNYKATSTLDTKTGDVVFSVPMQSFEFEKALMQKHFNNKDFLDTKQFPRAKFVGKIADVSKVNFDKPGSYNVTVEGEMTIKGETKQIKKPGVITVAANGIKAESKFDITLADYGITFQKGKPASNIAKDIEINFIGEYSK</sequence>
<evidence type="ECO:0000313" key="2">
    <source>
        <dbReference type="EMBL" id="MFC0263738.1"/>
    </source>
</evidence>